<name>A0ACA9LHX3_9GLOM</name>
<evidence type="ECO:0000313" key="2">
    <source>
        <dbReference type="Proteomes" id="UP000789860"/>
    </source>
</evidence>
<comment type="caution">
    <text evidence="1">The sequence shown here is derived from an EMBL/GenBank/DDBJ whole genome shotgun (WGS) entry which is preliminary data.</text>
</comment>
<dbReference type="Proteomes" id="UP000789860">
    <property type="component" value="Unassembled WGS sequence"/>
</dbReference>
<dbReference type="EMBL" id="CAJVPM010005749">
    <property type="protein sequence ID" value="CAG8527453.1"/>
    <property type="molecule type" value="Genomic_DNA"/>
</dbReference>
<proteinExistence type="predicted"/>
<gene>
    <name evidence="1" type="ORF">SCALOS_LOCUS4315</name>
</gene>
<sequence>DTSGTTSTIMYTHILDRDTCRAACPPCSCYSVQRRIKFKQELIVDFPHSAAFDGYIIVKYLFRMEKKVTIMTQGTDLKNSTKNTKAISAEAKAIGLTNGNAKSVSSSHSNPIFGSRRLSGSPVPLNDDSTNASVKIAKKAAKTSSVTKSTSTKSSQNLNSSPKRASRVMSTMTDASKTSSTAPFKSRTLPLPTKNGSKVSPLSPESFTIDPFSMILDDKMQKISSSNTSSEIDGIFPTVHPSSPALKSVNVKNTIATLEKKVTQGGSLPASTSEISTTPTSFTDTNLEYMDMEQLEQLFLNGTRSPSNVSNYSSNTPLKLDIPFDLSDVSWKDDVNIDSDTHKMSIETSYHFTDPDEQLRKGLSMIQEAYNRKSFSVSASLCDGEKGKRNKNKSEIDKLNQKIRELSEALIKEEKEKNMLLISKNTITDRYNKLWNEHRNCVNKLAGIGTSNNIITVINSGKQEIQNYLKTLEPDERQAQLAEFLECCHPHDIHAQQAILEHYVKTTFDVVGTLPNELATKILSLLSAENLCCAREVSRRWREMVNEPNLWKAKCLSATQDDPVTLTYPSDPKQWEEIYHGLHYREHNWVLGNVQSVKFLKGHTANVTAMKLKKTTLVTGSYDETVRIWDMRNGRCVKTLQGKAVSCVDFVLELRMVAAGFNEQGVHVWHMDSGEVLLTLSAHNRGIKSLSMNKKYIVTAGHDMSVIVWDLKEGVKLHTFRGFGNMLLGIQLLGDNNLITTNSDGWIRTYALEEKLQIHQYKIPDNSHIQWFCASGMEITCSTTRTVYKLRWQNKYIKTGKKTEGVDEIIIEPDLSTDPVIKQKITSEAEIFCGIADSSKDRVIFSTRFNSRTHNNKSIYVYSQEKGINRFGGLWESMADQMTTNNMGPISMDVDHEKIVIGSVGGIVYILGFVGDME</sequence>
<evidence type="ECO:0000313" key="1">
    <source>
        <dbReference type="EMBL" id="CAG8527453.1"/>
    </source>
</evidence>
<organism evidence="1 2">
    <name type="scientific">Scutellospora calospora</name>
    <dbReference type="NCBI Taxonomy" id="85575"/>
    <lineage>
        <taxon>Eukaryota</taxon>
        <taxon>Fungi</taxon>
        <taxon>Fungi incertae sedis</taxon>
        <taxon>Mucoromycota</taxon>
        <taxon>Glomeromycotina</taxon>
        <taxon>Glomeromycetes</taxon>
        <taxon>Diversisporales</taxon>
        <taxon>Gigasporaceae</taxon>
        <taxon>Scutellospora</taxon>
    </lineage>
</organism>
<accession>A0ACA9LHX3</accession>
<reference evidence="1" key="1">
    <citation type="submission" date="2021-06" db="EMBL/GenBank/DDBJ databases">
        <authorList>
            <person name="Kallberg Y."/>
            <person name="Tangrot J."/>
            <person name="Rosling A."/>
        </authorList>
    </citation>
    <scope>NUCLEOTIDE SEQUENCE</scope>
    <source>
        <strain evidence="1">AU212A</strain>
    </source>
</reference>
<protein>
    <submittedName>
        <fullName evidence="1">3729_t:CDS:1</fullName>
    </submittedName>
</protein>
<keyword evidence="2" id="KW-1185">Reference proteome</keyword>
<feature type="non-terminal residue" evidence="1">
    <location>
        <position position="1"/>
    </location>
</feature>